<protein>
    <submittedName>
        <fullName evidence="1">Uncharacterized protein</fullName>
    </submittedName>
</protein>
<organism evidence="1 2">
    <name type="scientific">Taxus chinensis</name>
    <name type="common">Chinese yew</name>
    <name type="synonym">Taxus wallichiana var. chinensis</name>
    <dbReference type="NCBI Taxonomy" id="29808"/>
    <lineage>
        <taxon>Eukaryota</taxon>
        <taxon>Viridiplantae</taxon>
        <taxon>Streptophyta</taxon>
        <taxon>Embryophyta</taxon>
        <taxon>Tracheophyta</taxon>
        <taxon>Spermatophyta</taxon>
        <taxon>Pinopsida</taxon>
        <taxon>Pinidae</taxon>
        <taxon>Conifers II</taxon>
        <taxon>Cupressales</taxon>
        <taxon>Taxaceae</taxon>
        <taxon>Taxus</taxon>
    </lineage>
</organism>
<comment type="caution">
    <text evidence="1">The sequence shown here is derived from an EMBL/GenBank/DDBJ whole genome shotgun (WGS) entry which is preliminary data.</text>
</comment>
<reference evidence="1 2" key="1">
    <citation type="journal article" date="2021" name="Nat. Plants">
        <title>The Taxus genome provides insights into paclitaxel biosynthesis.</title>
        <authorList>
            <person name="Xiong X."/>
            <person name="Gou J."/>
            <person name="Liao Q."/>
            <person name="Li Y."/>
            <person name="Zhou Q."/>
            <person name="Bi G."/>
            <person name="Li C."/>
            <person name="Du R."/>
            <person name="Wang X."/>
            <person name="Sun T."/>
            <person name="Guo L."/>
            <person name="Liang H."/>
            <person name="Lu P."/>
            <person name="Wu Y."/>
            <person name="Zhang Z."/>
            <person name="Ro D.K."/>
            <person name="Shang Y."/>
            <person name="Huang S."/>
            <person name="Yan J."/>
        </authorList>
    </citation>
    <scope>NUCLEOTIDE SEQUENCE [LARGE SCALE GENOMIC DNA]</scope>
    <source>
        <strain evidence="1">Ta-2019</strain>
    </source>
</reference>
<name>A0AA38LGX2_TAXCH</name>
<sequence length="54" mass="6000">NEKEDIAQEELDSIALDIPKKAEAALSDLKTLEAEIKEEYLDLIILVETEDIAG</sequence>
<dbReference type="AlphaFoldDB" id="A0AA38LGX2"/>
<gene>
    <name evidence="1" type="ORF">KI387_016649</name>
</gene>
<proteinExistence type="predicted"/>
<keyword evidence="2" id="KW-1185">Reference proteome</keyword>
<dbReference type="EMBL" id="JAHRHJ020000003">
    <property type="protein sequence ID" value="KAH9322010.1"/>
    <property type="molecule type" value="Genomic_DNA"/>
</dbReference>
<dbReference type="Proteomes" id="UP000824469">
    <property type="component" value="Unassembled WGS sequence"/>
</dbReference>
<accession>A0AA38LGX2</accession>
<evidence type="ECO:0000313" key="2">
    <source>
        <dbReference type="Proteomes" id="UP000824469"/>
    </source>
</evidence>
<feature type="non-terminal residue" evidence="1">
    <location>
        <position position="1"/>
    </location>
</feature>
<evidence type="ECO:0000313" key="1">
    <source>
        <dbReference type="EMBL" id="KAH9322010.1"/>
    </source>
</evidence>
<feature type="non-terminal residue" evidence="1">
    <location>
        <position position="54"/>
    </location>
</feature>